<feature type="non-terminal residue" evidence="1">
    <location>
        <position position="121"/>
    </location>
</feature>
<proteinExistence type="predicted"/>
<accession>A0A3M6UUS7</accession>
<dbReference type="STRING" id="46731.A0A3M6UUS7"/>
<reference evidence="1 2" key="1">
    <citation type="journal article" date="2018" name="Sci. Rep.">
        <title>Comparative analysis of the Pocillopora damicornis genome highlights role of immune system in coral evolution.</title>
        <authorList>
            <person name="Cunning R."/>
            <person name="Bay R.A."/>
            <person name="Gillette P."/>
            <person name="Baker A.C."/>
            <person name="Traylor-Knowles N."/>
        </authorList>
    </citation>
    <scope>NUCLEOTIDE SEQUENCE [LARGE SCALE GENOMIC DNA]</scope>
    <source>
        <strain evidence="1">RSMAS</strain>
        <tissue evidence="1">Whole animal</tissue>
    </source>
</reference>
<protein>
    <submittedName>
        <fullName evidence="1">Uncharacterized protein</fullName>
    </submittedName>
</protein>
<dbReference type="AlphaFoldDB" id="A0A3M6UUS7"/>
<evidence type="ECO:0000313" key="2">
    <source>
        <dbReference type="Proteomes" id="UP000275408"/>
    </source>
</evidence>
<sequence>MSKARNEFYTQFMEENSEDQGKLFSAAKELLAVENKLSFPDHLDKNKLANKAAKFFVIKVDGIPSEIDSMKILVTETHEFASHNMQQSAERHQKPSTERKYVAITVAHIQRIVESEQDRVK</sequence>
<gene>
    <name evidence="1" type="ORF">pdam_00024261</name>
</gene>
<name>A0A3M6UUS7_POCDA</name>
<dbReference type="EMBL" id="RCHS01000666">
    <property type="protein sequence ID" value="RMX57339.1"/>
    <property type="molecule type" value="Genomic_DNA"/>
</dbReference>
<organism evidence="1 2">
    <name type="scientific">Pocillopora damicornis</name>
    <name type="common">Cauliflower coral</name>
    <name type="synonym">Millepora damicornis</name>
    <dbReference type="NCBI Taxonomy" id="46731"/>
    <lineage>
        <taxon>Eukaryota</taxon>
        <taxon>Metazoa</taxon>
        <taxon>Cnidaria</taxon>
        <taxon>Anthozoa</taxon>
        <taxon>Hexacorallia</taxon>
        <taxon>Scleractinia</taxon>
        <taxon>Astrocoeniina</taxon>
        <taxon>Pocilloporidae</taxon>
        <taxon>Pocillopora</taxon>
    </lineage>
</organism>
<dbReference type="Proteomes" id="UP000275408">
    <property type="component" value="Unassembled WGS sequence"/>
</dbReference>
<comment type="caution">
    <text evidence="1">The sequence shown here is derived from an EMBL/GenBank/DDBJ whole genome shotgun (WGS) entry which is preliminary data.</text>
</comment>
<keyword evidence="2" id="KW-1185">Reference proteome</keyword>
<evidence type="ECO:0000313" key="1">
    <source>
        <dbReference type="EMBL" id="RMX57339.1"/>
    </source>
</evidence>